<evidence type="ECO:0000256" key="1">
    <source>
        <dbReference type="SAM" id="Phobius"/>
    </source>
</evidence>
<feature type="transmembrane region" description="Helical" evidence="1">
    <location>
        <begin position="52"/>
        <end position="77"/>
    </location>
</feature>
<keyword evidence="1" id="KW-0812">Transmembrane</keyword>
<sequence>MRQAASFSLLSIVTLVGLALALPAIPWITDLALLIEACAMALRKRCFTPAGAIVSAAGAIAVLVVLGGVAYCLALGLTRSMRLWNTRASPEPHRPAASS</sequence>
<evidence type="ECO:0000313" key="3">
    <source>
        <dbReference type="Proteomes" id="UP000219440"/>
    </source>
</evidence>
<name>A0A2C8ZV27_9MICO</name>
<dbReference type="EMBL" id="OCST01000004">
    <property type="protein sequence ID" value="SOE69607.1"/>
    <property type="molecule type" value="Genomic_DNA"/>
</dbReference>
<dbReference type="Proteomes" id="UP000219440">
    <property type="component" value="Unassembled WGS sequence"/>
</dbReference>
<keyword evidence="3" id="KW-1185">Reference proteome</keyword>
<organism evidence="2 3">
    <name type="scientific">Salinibacterium xinjiangense</name>
    <dbReference type="NCBI Taxonomy" id="386302"/>
    <lineage>
        <taxon>Bacteria</taxon>
        <taxon>Bacillati</taxon>
        <taxon>Actinomycetota</taxon>
        <taxon>Actinomycetes</taxon>
        <taxon>Micrococcales</taxon>
        <taxon>Microbacteriaceae</taxon>
        <taxon>Salinibacterium</taxon>
    </lineage>
</organism>
<keyword evidence="1" id="KW-0472">Membrane</keyword>
<dbReference type="AlphaFoldDB" id="A0A2C8ZV27"/>
<proteinExistence type="predicted"/>
<reference evidence="2 3" key="1">
    <citation type="submission" date="2017-09" db="EMBL/GenBank/DDBJ databases">
        <authorList>
            <person name="Ehlers B."/>
            <person name="Leendertz F.H."/>
        </authorList>
    </citation>
    <scope>NUCLEOTIDE SEQUENCE [LARGE SCALE GENOMIC DNA]</scope>
    <source>
        <strain evidence="2 3">CGMCC 1.05381</strain>
    </source>
</reference>
<evidence type="ECO:0000313" key="2">
    <source>
        <dbReference type="EMBL" id="SOE69607.1"/>
    </source>
</evidence>
<accession>A0A2C8ZV27</accession>
<protein>
    <submittedName>
        <fullName evidence="2">Uncharacterized protein</fullName>
    </submittedName>
</protein>
<gene>
    <name evidence="2" type="ORF">SAMN06296378_2013</name>
</gene>
<keyword evidence="1" id="KW-1133">Transmembrane helix</keyword>